<dbReference type="InterPro" id="IPR044726">
    <property type="entry name" value="ABCC_6TM_D2"/>
</dbReference>
<comment type="caution">
    <text evidence="14">The sequence shown here is derived from an EMBL/GenBank/DDBJ whole genome shotgun (WGS) entry which is preliminary data.</text>
</comment>
<keyword evidence="3" id="KW-0813">Transport</keyword>
<accession>A0A4V6TTK8</accession>
<dbReference type="EMBL" id="MWPZ01000001">
    <property type="protein sequence ID" value="TID07712.1"/>
    <property type="molecule type" value="Genomic_DNA"/>
</dbReference>
<dbReference type="CDD" id="cd03244">
    <property type="entry name" value="ABCC_MRP_domain2"/>
    <property type="match status" value="1"/>
</dbReference>
<sequence>MWGVSETAISILAKLVILAVFSQYLGIALPFIATVVYFLQRFYLQTSRQIRLLGIEAKAPLYTHFSESVAGGATIRAFGWQARYQERNYHRIDSSQKPSYVQSCIQAWLTFVLNLVVAVLAVVLVGVVVTWHDKFSAGSVGVSLVMVIGFSEVLARLIQSWTKLESSVGAVARVRRFVAETEAEQTAGKERLSGDWPHSGAVNFSNVVASYGPDAEPILKGVSLSVEAGAHVAICGRSGSGKTSLILSLLQMTDVKEGKIEIDGVDVSTLVPSELRSCINVVSQDPFLMPGTIQFNVDPLSAVSDDDDARITQALDRVGLSRHVQEQGGLGAEMDDKAWSAGQKQLLCMARAMLRQCKLLILDEAMSSVDSETEAVMQDVVDNEFRGCTVLAVMHRLKHVSRYDAVVLLGDGEVLEMGEPSSLIAGGGRFAELYRMNSN</sequence>
<evidence type="ECO:0000256" key="1">
    <source>
        <dbReference type="ARBA" id="ARBA00004651"/>
    </source>
</evidence>
<dbReference type="GO" id="GO:0005886">
    <property type="term" value="C:plasma membrane"/>
    <property type="evidence" value="ECO:0007669"/>
    <property type="project" value="UniProtKB-SubCell"/>
</dbReference>
<dbReference type="InterPro" id="IPR050173">
    <property type="entry name" value="ABC_transporter_C-like"/>
</dbReference>
<dbReference type="Proteomes" id="UP000305883">
    <property type="component" value="Unassembled WGS sequence"/>
</dbReference>
<keyword evidence="5 11" id="KW-0812">Transmembrane</keyword>
<dbReference type="PROSITE" id="PS50929">
    <property type="entry name" value="ABC_TM1F"/>
    <property type="match status" value="1"/>
</dbReference>
<dbReference type="SUPFAM" id="SSF52540">
    <property type="entry name" value="P-loop containing nucleoside triphosphate hydrolases"/>
    <property type="match status" value="1"/>
</dbReference>
<dbReference type="GO" id="GO:0016887">
    <property type="term" value="F:ATP hydrolysis activity"/>
    <property type="evidence" value="ECO:0007669"/>
    <property type="project" value="InterPro"/>
</dbReference>
<evidence type="ECO:0000256" key="2">
    <source>
        <dbReference type="ARBA" id="ARBA00009726"/>
    </source>
</evidence>
<dbReference type="PROSITE" id="PS50893">
    <property type="entry name" value="ABC_TRANSPORTER_2"/>
    <property type="match status" value="1"/>
</dbReference>
<evidence type="ECO:0000256" key="4">
    <source>
        <dbReference type="ARBA" id="ARBA00022475"/>
    </source>
</evidence>
<protein>
    <submittedName>
        <fullName evidence="14">ATP-dependent bile acid permease</fullName>
    </submittedName>
</protein>
<dbReference type="GO" id="GO:0140359">
    <property type="term" value="F:ABC-type transporter activity"/>
    <property type="evidence" value="ECO:0007669"/>
    <property type="project" value="InterPro"/>
</dbReference>
<keyword evidence="9 11" id="KW-0472">Membrane</keyword>
<keyword evidence="8 11" id="KW-1133">Transmembrane helix</keyword>
<dbReference type="PANTHER" id="PTHR24223:SF404">
    <property type="entry name" value="ABC MULTIDRUG TRANSPORTER (EUROFUNG)-RELATED"/>
    <property type="match status" value="1"/>
</dbReference>
<dbReference type="Pfam" id="PF00664">
    <property type="entry name" value="ABC_membrane"/>
    <property type="match status" value="1"/>
</dbReference>
<reference evidence="14 15" key="1">
    <citation type="journal article" date="2019" name="Genome Biol. Evol.">
        <title>Genomic Plasticity Mediated by Transposable Elements in the Plant Pathogenic Fungus Colletotrichum higginsianum.</title>
        <authorList>
            <person name="Tsushima A."/>
            <person name="Gan P."/>
            <person name="Kumakura N."/>
            <person name="Narusaka M."/>
            <person name="Takano Y."/>
            <person name="Narusaka Y."/>
            <person name="Shirasu K."/>
        </authorList>
    </citation>
    <scope>NUCLEOTIDE SEQUENCE [LARGE SCALE GENOMIC DNA]</scope>
    <source>
        <strain evidence="14 15">MAFF305635-RFP</strain>
    </source>
</reference>
<evidence type="ECO:0000256" key="9">
    <source>
        <dbReference type="ARBA" id="ARBA00023136"/>
    </source>
</evidence>
<evidence type="ECO:0000256" key="6">
    <source>
        <dbReference type="ARBA" id="ARBA00022741"/>
    </source>
</evidence>
<dbReference type="PANTHER" id="PTHR24223">
    <property type="entry name" value="ATP-BINDING CASSETTE SUB-FAMILY C"/>
    <property type="match status" value="1"/>
</dbReference>
<evidence type="ECO:0000313" key="14">
    <source>
        <dbReference type="EMBL" id="TID07712.1"/>
    </source>
</evidence>
<dbReference type="InterPro" id="IPR011527">
    <property type="entry name" value="ABC1_TM_dom"/>
</dbReference>
<feature type="domain" description="ABC transporter" evidence="12">
    <location>
        <begin position="202"/>
        <end position="436"/>
    </location>
</feature>
<feature type="transmembrane region" description="Helical" evidence="11">
    <location>
        <begin position="135"/>
        <end position="155"/>
    </location>
</feature>
<dbReference type="InterPro" id="IPR003593">
    <property type="entry name" value="AAA+_ATPase"/>
</dbReference>
<dbReference type="SUPFAM" id="SSF90123">
    <property type="entry name" value="ABC transporter transmembrane region"/>
    <property type="match status" value="1"/>
</dbReference>
<evidence type="ECO:0000259" key="13">
    <source>
        <dbReference type="PROSITE" id="PS50929"/>
    </source>
</evidence>
<evidence type="ECO:0000256" key="11">
    <source>
        <dbReference type="SAM" id="Phobius"/>
    </source>
</evidence>
<dbReference type="CDD" id="cd18580">
    <property type="entry name" value="ABC_6TM_ABCC_D2"/>
    <property type="match status" value="1"/>
</dbReference>
<proteinExistence type="inferred from homology"/>
<dbReference type="Gene3D" id="3.40.50.300">
    <property type="entry name" value="P-loop containing nucleotide triphosphate hydrolases"/>
    <property type="match status" value="1"/>
</dbReference>
<feature type="transmembrane region" description="Helical" evidence="11">
    <location>
        <begin position="107"/>
        <end position="129"/>
    </location>
</feature>
<feature type="domain" description="ABC transmembrane type-1" evidence="13">
    <location>
        <begin position="1"/>
        <end position="166"/>
    </location>
</feature>
<keyword evidence="10" id="KW-0325">Glycoprotein</keyword>
<dbReference type="FunFam" id="3.40.50.300:FF:002145">
    <property type="entry name" value="ABC transporter (MsbA subfamily)"/>
    <property type="match status" value="1"/>
</dbReference>
<dbReference type="SMART" id="SM00382">
    <property type="entry name" value="AAA"/>
    <property type="match status" value="1"/>
</dbReference>
<gene>
    <name evidence="14" type="ORF">CH35J_000834</name>
</gene>
<evidence type="ECO:0000256" key="3">
    <source>
        <dbReference type="ARBA" id="ARBA00022448"/>
    </source>
</evidence>
<evidence type="ECO:0000256" key="8">
    <source>
        <dbReference type="ARBA" id="ARBA00022989"/>
    </source>
</evidence>
<dbReference type="Gene3D" id="1.20.1560.10">
    <property type="entry name" value="ABC transporter type 1, transmembrane domain"/>
    <property type="match status" value="1"/>
</dbReference>
<dbReference type="GO" id="GO:0005524">
    <property type="term" value="F:ATP binding"/>
    <property type="evidence" value="ECO:0007669"/>
    <property type="project" value="UniProtKB-KW"/>
</dbReference>
<keyword evidence="7" id="KW-0067">ATP-binding</keyword>
<evidence type="ECO:0000313" key="15">
    <source>
        <dbReference type="Proteomes" id="UP000305883"/>
    </source>
</evidence>
<dbReference type="InterPro" id="IPR027417">
    <property type="entry name" value="P-loop_NTPase"/>
</dbReference>
<comment type="subcellular location">
    <subcellularLocation>
        <location evidence="1">Cell membrane</location>
        <topology evidence="1">Multi-pass membrane protein</topology>
    </subcellularLocation>
</comment>
<feature type="transmembrane region" description="Helical" evidence="11">
    <location>
        <begin position="12"/>
        <end position="39"/>
    </location>
</feature>
<dbReference type="AlphaFoldDB" id="A0A4V6TTK8"/>
<name>A0A4V6TTK8_9PEZI</name>
<organism evidence="14 15">
    <name type="scientific">Colletotrichum higginsianum</name>
    <dbReference type="NCBI Taxonomy" id="80884"/>
    <lineage>
        <taxon>Eukaryota</taxon>
        <taxon>Fungi</taxon>
        <taxon>Dikarya</taxon>
        <taxon>Ascomycota</taxon>
        <taxon>Pezizomycotina</taxon>
        <taxon>Sordariomycetes</taxon>
        <taxon>Hypocreomycetidae</taxon>
        <taxon>Glomerellales</taxon>
        <taxon>Glomerellaceae</taxon>
        <taxon>Colletotrichum</taxon>
        <taxon>Colletotrichum destructivum species complex</taxon>
    </lineage>
</organism>
<dbReference type="InterPro" id="IPR003439">
    <property type="entry name" value="ABC_transporter-like_ATP-bd"/>
</dbReference>
<dbReference type="Pfam" id="PF00005">
    <property type="entry name" value="ABC_tran"/>
    <property type="match status" value="1"/>
</dbReference>
<evidence type="ECO:0000256" key="7">
    <source>
        <dbReference type="ARBA" id="ARBA00022840"/>
    </source>
</evidence>
<evidence type="ECO:0000256" key="10">
    <source>
        <dbReference type="ARBA" id="ARBA00023180"/>
    </source>
</evidence>
<comment type="similarity">
    <text evidence="2">Belongs to the ABC transporter superfamily. ABCC family. Conjugate transporter (TC 3.A.1.208) subfamily.</text>
</comment>
<dbReference type="OrthoDB" id="6500128at2759"/>
<evidence type="ECO:0000256" key="5">
    <source>
        <dbReference type="ARBA" id="ARBA00022692"/>
    </source>
</evidence>
<evidence type="ECO:0000259" key="12">
    <source>
        <dbReference type="PROSITE" id="PS50893"/>
    </source>
</evidence>
<keyword evidence="6" id="KW-0547">Nucleotide-binding</keyword>
<dbReference type="InterPro" id="IPR036640">
    <property type="entry name" value="ABC1_TM_sf"/>
</dbReference>
<keyword evidence="4" id="KW-1003">Cell membrane</keyword>